<reference evidence="2" key="1">
    <citation type="submission" date="2022-12" db="EMBL/GenBank/DDBJ databases">
        <title>Genome assemblies of Blomia tropicalis.</title>
        <authorList>
            <person name="Cui Y."/>
        </authorList>
    </citation>
    <scope>NUCLEOTIDE SEQUENCE</scope>
    <source>
        <tissue evidence="2">Adult mites</tissue>
    </source>
</reference>
<dbReference type="EMBL" id="JAPWDV010000002">
    <property type="protein sequence ID" value="KAJ6221224.1"/>
    <property type="molecule type" value="Genomic_DNA"/>
</dbReference>
<organism evidence="2 3">
    <name type="scientific">Blomia tropicalis</name>
    <name type="common">Mite</name>
    <dbReference type="NCBI Taxonomy" id="40697"/>
    <lineage>
        <taxon>Eukaryota</taxon>
        <taxon>Metazoa</taxon>
        <taxon>Ecdysozoa</taxon>
        <taxon>Arthropoda</taxon>
        <taxon>Chelicerata</taxon>
        <taxon>Arachnida</taxon>
        <taxon>Acari</taxon>
        <taxon>Acariformes</taxon>
        <taxon>Sarcoptiformes</taxon>
        <taxon>Astigmata</taxon>
        <taxon>Glycyphagoidea</taxon>
        <taxon>Echimyopodidae</taxon>
        <taxon>Blomia</taxon>
    </lineage>
</organism>
<keyword evidence="1" id="KW-0732">Signal</keyword>
<name>A0A9Q0M9D2_BLOTA</name>
<feature type="chain" id="PRO_5040268920" evidence="1">
    <location>
        <begin position="27"/>
        <end position="107"/>
    </location>
</feature>
<accession>A0A9Q0M9D2</accession>
<dbReference type="Proteomes" id="UP001142055">
    <property type="component" value="Chromosome 2"/>
</dbReference>
<feature type="signal peptide" evidence="1">
    <location>
        <begin position="1"/>
        <end position="26"/>
    </location>
</feature>
<comment type="caution">
    <text evidence="2">The sequence shown here is derived from an EMBL/GenBank/DDBJ whole genome shotgun (WGS) entry which is preliminary data.</text>
</comment>
<proteinExistence type="predicted"/>
<protein>
    <submittedName>
        <fullName evidence="2">Uncharacterized protein</fullName>
    </submittedName>
</protein>
<gene>
    <name evidence="2" type="ORF">RDWZM_007036</name>
</gene>
<sequence>MNQTTIKFLFGAFVFLCLMQWNTTEAGDKGDLYILGGSKKCGPGLLYKSKGKKGKKGELVIMNSCHEEDEVTVHNDYSMMYMPMYHGYEIYFIIFKKNSMENYLRKK</sequence>
<evidence type="ECO:0000256" key="1">
    <source>
        <dbReference type="SAM" id="SignalP"/>
    </source>
</evidence>
<dbReference type="AlphaFoldDB" id="A0A9Q0M9D2"/>
<evidence type="ECO:0000313" key="3">
    <source>
        <dbReference type="Proteomes" id="UP001142055"/>
    </source>
</evidence>
<keyword evidence="3" id="KW-1185">Reference proteome</keyword>
<evidence type="ECO:0000313" key="2">
    <source>
        <dbReference type="EMBL" id="KAJ6221224.1"/>
    </source>
</evidence>